<dbReference type="PANTHER" id="PTHR30023">
    <property type="entry name" value="D-ALANYL-D-ALANINE CARBOXYPEPTIDASE"/>
    <property type="match status" value="1"/>
</dbReference>
<evidence type="ECO:0000256" key="2">
    <source>
        <dbReference type="ARBA" id="ARBA00022801"/>
    </source>
</evidence>
<organism evidence="4 5">
    <name type="scientific">Moritella yayanosii</name>
    <dbReference type="NCBI Taxonomy" id="69539"/>
    <lineage>
        <taxon>Bacteria</taxon>
        <taxon>Pseudomonadati</taxon>
        <taxon>Pseudomonadota</taxon>
        <taxon>Gammaproteobacteria</taxon>
        <taxon>Alteromonadales</taxon>
        <taxon>Moritellaceae</taxon>
        <taxon>Moritella</taxon>
    </lineage>
</organism>
<dbReference type="NCBIfam" id="TIGR00666">
    <property type="entry name" value="PBP4"/>
    <property type="match status" value="1"/>
</dbReference>
<dbReference type="SUPFAM" id="SSF56601">
    <property type="entry name" value="beta-lactamase/transpeptidase-like"/>
    <property type="match status" value="1"/>
</dbReference>
<evidence type="ECO:0000313" key="5">
    <source>
        <dbReference type="Proteomes" id="UP000250163"/>
    </source>
</evidence>
<feature type="chain" id="PRO_5016257794" description="Serine-type D-Ala-D-Ala carboxypeptidase" evidence="3">
    <location>
        <begin position="21"/>
        <end position="484"/>
    </location>
</feature>
<comment type="similarity">
    <text evidence="1">Belongs to the peptidase S13 family.</text>
</comment>
<evidence type="ECO:0000313" key="4">
    <source>
        <dbReference type="EMBL" id="SQD76803.1"/>
    </source>
</evidence>
<dbReference type="Gene3D" id="3.50.80.20">
    <property type="entry name" value="D-Ala-D-Ala carboxypeptidase C, peptidase S13"/>
    <property type="match status" value="1"/>
</dbReference>
<protein>
    <recommendedName>
        <fullName evidence="6">Serine-type D-Ala-D-Ala carboxypeptidase</fullName>
    </recommendedName>
</protein>
<dbReference type="InterPro" id="IPR012338">
    <property type="entry name" value="Beta-lactam/transpept-like"/>
</dbReference>
<dbReference type="GO" id="GO:0006508">
    <property type="term" value="P:proteolysis"/>
    <property type="evidence" value="ECO:0007669"/>
    <property type="project" value="InterPro"/>
</dbReference>
<sequence length="484" mass="53558">MLRTYLYCITLYFISMSASANSDKIASLEKLLPSGTNVAYIVGQPFSSTATVSNNTASQHNAKLLFTPASIQKLLTALTAKLYLTDEYIFNTSLHGKISKQSVSEMEFNFTGDPTFSRDDLRNMLKRLKARGITKISGDITLNQSRFNGYNWGNGQVWNDQAICYATQASALVINNNCVLGNLKRSADLKQATIYIPEYEPIILTSQVDIISKAQQQAQFCDLEVIRHPNNNYTLFGCITPSKRNLPLSFAISDPVTYFTALLNAELAQANIEFTGNVVESFQTVNTAVIVNHQSPPLADIITKMMKESDNLIADILFKTIGAEYFQQPGNYRNGAKAMREILAGEGLSLASNVIADGSGLSRHNLVSTQTMFNVLVYVIRHDDELQLLDTMPISGLDGTLQYRRGLLTKKLIGKIVAKTGSLKGLSNLVGFVKTEKNHRVPFVLMVSGYNPNAIEQDNSNQPKKKSPLTQYLAAFFNTIFSNY</sequence>
<dbReference type="Gene3D" id="3.40.710.10">
    <property type="entry name" value="DD-peptidase/beta-lactamase superfamily"/>
    <property type="match status" value="1"/>
</dbReference>
<dbReference type="Pfam" id="PF02113">
    <property type="entry name" value="Peptidase_S13"/>
    <property type="match status" value="1"/>
</dbReference>
<feature type="signal peptide" evidence="3">
    <location>
        <begin position="1"/>
        <end position="20"/>
    </location>
</feature>
<dbReference type="PANTHER" id="PTHR30023:SF0">
    <property type="entry name" value="PENICILLIN-SENSITIVE CARBOXYPEPTIDASE A"/>
    <property type="match status" value="1"/>
</dbReference>
<reference evidence="5" key="1">
    <citation type="submission" date="2018-05" db="EMBL/GenBank/DDBJ databases">
        <authorList>
            <person name="Cea G.-C."/>
            <person name="William W."/>
        </authorList>
    </citation>
    <scope>NUCLEOTIDE SEQUENCE [LARGE SCALE GENOMIC DNA]</scope>
    <source>
        <strain evidence="5">DB21MT 5</strain>
    </source>
</reference>
<evidence type="ECO:0008006" key="6">
    <source>
        <dbReference type="Google" id="ProtNLM"/>
    </source>
</evidence>
<evidence type="ECO:0000256" key="3">
    <source>
        <dbReference type="SAM" id="SignalP"/>
    </source>
</evidence>
<keyword evidence="5" id="KW-1185">Reference proteome</keyword>
<name>A0A330LJD6_9GAMM</name>
<dbReference type="InterPro" id="IPR000667">
    <property type="entry name" value="Peptidase_S13"/>
</dbReference>
<dbReference type="EMBL" id="LS483250">
    <property type="protein sequence ID" value="SQD76803.1"/>
    <property type="molecule type" value="Genomic_DNA"/>
</dbReference>
<accession>A0A330LJD6</accession>
<gene>
    <name evidence="4" type="ORF">MORIYA_0325</name>
</gene>
<keyword evidence="2" id="KW-0378">Hydrolase</keyword>
<dbReference type="GO" id="GO:0004185">
    <property type="term" value="F:serine-type carboxypeptidase activity"/>
    <property type="evidence" value="ECO:0007669"/>
    <property type="project" value="InterPro"/>
</dbReference>
<keyword evidence="3" id="KW-0732">Signal</keyword>
<dbReference type="AlphaFoldDB" id="A0A330LJD6"/>
<dbReference type="Proteomes" id="UP000250163">
    <property type="component" value="Chromosome MORIYA"/>
</dbReference>
<dbReference type="PRINTS" id="PR00922">
    <property type="entry name" value="DADACBPTASE3"/>
</dbReference>
<dbReference type="GO" id="GO:0000270">
    <property type="term" value="P:peptidoglycan metabolic process"/>
    <property type="evidence" value="ECO:0007669"/>
    <property type="project" value="TreeGrafter"/>
</dbReference>
<dbReference type="KEGG" id="mya:MORIYA_0325"/>
<evidence type="ECO:0000256" key="1">
    <source>
        <dbReference type="ARBA" id="ARBA00006096"/>
    </source>
</evidence>
<proteinExistence type="inferred from homology"/>
<dbReference type="RefSeq" id="WP_232011462.1">
    <property type="nucleotide sequence ID" value="NZ_LS483250.1"/>
</dbReference>